<gene>
    <name evidence="1" type="ORF">EV199_2916</name>
</gene>
<dbReference type="EMBL" id="SGXA01000002">
    <property type="protein sequence ID" value="RZS71016.1"/>
    <property type="molecule type" value="Genomic_DNA"/>
</dbReference>
<evidence type="ECO:0008006" key="3">
    <source>
        <dbReference type="Google" id="ProtNLM"/>
    </source>
</evidence>
<proteinExistence type="predicted"/>
<accession>A0A4Q7MQK8</accession>
<protein>
    <recommendedName>
        <fullName evidence="3">DUF4397 domain-containing protein</fullName>
    </recommendedName>
</protein>
<dbReference type="Proteomes" id="UP000293874">
    <property type="component" value="Unassembled WGS sequence"/>
</dbReference>
<comment type="caution">
    <text evidence="1">The sequence shown here is derived from an EMBL/GenBank/DDBJ whole genome shotgun (WGS) entry which is preliminary data.</text>
</comment>
<evidence type="ECO:0000313" key="1">
    <source>
        <dbReference type="EMBL" id="RZS71016.1"/>
    </source>
</evidence>
<reference evidence="1 2" key="1">
    <citation type="submission" date="2019-02" db="EMBL/GenBank/DDBJ databases">
        <title>Genomic Encyclopedia of Type Strains, Phase IV (KMG-IV): sequencing the most valuable type-strain genomes for metagenomic binning, comparative biology and taxonomic classification.</title>
        <authorList>
            <person name="Goeker M."/>
        </authorList>
    </citation>
    <scope>NUCLEOTIDE SEQUENCE [LARGE SCALE GENOMIC DNA]</scope>
    <source>
        <strain evidence="1 2">DSM 18116</strain>
    </source>
</reference>
<organism evidence="1 2">
    <name type="scientific">Pseudobacter ginsenosidimutans</name>
    <dbReference type="NCBI Taxonomy" id="661488"/>
    <lineage>
        <taxon>Bacteria</taxon>
        <taxon>Pseudomonadati</taxon>
        <taxon>Bacteroidota</taxon>
        <taxon>Chitinophagia</taxon>
        <taxon>Chitinophagales</taxon>
        <taxon>Chitinophagaceae</taxon>
        <taxon>Pseudobacter</taxon>
    </lineage>
</organism>
<dbReference type="PROSITE" id="PS51257">
    <property type="entry name" value="PROKAR_LIPOPROTEIN"/>
    <property type="match status" value="1"/>
</dbReference>
<dbReference type="OrthoDB" id="650598at2"/>
<dbReference type="RefSeq" id="WP_130541555.1">
    <property type="nucleotide sequence ID" value="NZ_CP042431.1"/>
</dbReference>
<sequence length="259" mass="29243">MLQLKNKKYFTIGFLKSLLLTGSVLLTFSACKKVLKEEIFPASLTVVNAINDNTSFIRAYFGETNPKIYDRLPSIDNGKSWDYATNKTDQPLTVFLNNDTLNKDEPLIKTRLSLESAGIYTHFIYGSPTQVKEKTTKDDLPRRSQQDSSAQLRIINLYESRAIDVVQLEPAGGTIVSDLKYEQLSAFIRVPIDRNFQEFRFQIKDHETGSTLAILIDVNMNWDGALNSNWLFKARTMVVNGKWTGTGNSSAKVTTIGHF</sequence>
<name>A0A4Q7MQK8_9BACT</name>
<keyword evidence="2" id="KW-1185">Reference proteome</keyword>
<evidence type="ECO:0000313" key="2">
    <source>
        <dbReference type="Proteomes" id="UP000293874"/>
    </source>
</evidence>
<dbReference type="AlphaFoldDB" id="A0A4Q7MQK8"/>